<dbReference type="Proteomes" id="UP001163046">
    <property type="component" value="Unassembled WGS sequence"/>
</dbReference>
<reference evidence="2" key="1">
    <citation type="submission" date="2023-01" db="EMBL/GenBank/DDBJ databases">
        <title>Genome assembly of the deep-sea coral Lophelia pertusa.</title>
        <authorList>
            <person name="Herrera S."/>
            <person name="Cordes E."/>
        </authorList>
    </citation>
    <scope>NUCLEOTIDE SEQUENCE</scope>
    <source>
        <strain evidence="2">USNM1676648</strain>
        <tissue evidence="2">Polyp</tissue>
    </source>
</reference>
<dbReference type="EMBL" id="MU825437">
    <property type="protein sequence ID" value="KAJ7389213.1"/>
    <property type="molecule type" value="Genomic_DNA"/>
</dbReference>
<accession>A0A9W9ZY78</accession>
<gene>
    <name evidence="2" type="ORF">OS493_032681</name>
</gene>
<evidence type="ECO:0000256" key="1">
    <source>
        <dbReference type="SAM" id="MobiDB-lite"/>
    </source>
</evidence>
<dbReference type="AlphaFoldDB" id="A0A9W9ZY78"/>
<sequence>MGLKESRIAPAHEYLVHDHKTEFNGHHLIDKSPPSSIDGISLDEGVESKGSIDEPTNLGVSPSASSDGHTDSAFGESIVSSSSVSTPVGGHSSNRFNPTLRTTASHEEETGNDLVSQQSSSSNLLESAPVVCAGSS</sequence>
<evidence type="ECO:0000313" key="3">
    <source>
        <dbReference type="Proteomes" id="UP001163046"/>
    </source>
</evidence>
<organism evidence="2 3">
    <name type="scientific">Desmophyllum pertusum</name>
    <dbReference type="NCBI Taxonomy" id="174260"/>
    <lineage>
        <taxon>Eukaryota</taxon>
        <taxon>Metazoa</taxon>
        <taxon>Cnidaria</taxon>
        <taxon>Anthozoa</taxon>
        <taxon>Hexacorallia</taxon>
        <taxon>Scleractinia</taxon>
        <taxon>Caryophylliina</taxon>
        <taxon>Caryophylliidae</taxon>
        <taxon>Desmophyllum</taxon>
    </lineage>
</organism>
<keyword evidence="3" id="KW-1185">Reference proteome</keyword>
<feature type="compositionally biased region" description="Polar residues" evidence="1">
    <location>
        <begin position="94"/>
        <end position="103"/>
    </location>
</feature>
<proteinExistence type="predicted"/>
<feature type="compositionally biased region" description="Polar residues" evidence="1">
    <location>
        <begin position="58"/>
        <end position="67"/>
    </location>
</feature>
<feature type="region of interest" description="Disordered" evidence="1">
    <location>
        <begin position="25"/>
        <end position="136"/>
    </location>
</feature>
<evidence type="ECO:0000313" key="2">
    <source>
        <dbReference type="EMBL" id="KAJ7389213.1"/>
    </source>
</evidence>
<name>A0A9W9ZY78_9CNID</name>
<protein>
    <submittedName>
        <fullName evidence="2">Uncharacterized protein</fullName>
    </submittedName>
</protein>
<comment type="caution">
    <text evidence="2">The sequence shown here is derived from an EMBL/GenBank/DDBJ whole genome shotgun (WGS) entry which is preliminary data.</text>
</comment>
<feature type="compositionally biased region" description="Low complexity" evidence="1">
    <location>
        <begin position="72"/>
        <end position="93"/>
    </location>
</feature>